<dbReference type="Proteomes" id="UP000252147">
    <property type="component" value="Unassembled WGS sequence"/>
</dbReference>
<organism evidence="2 3">
    <name type="scientific">SAR86 cluster bacterium</name>
    <dbReference type="NCBI Taxonomy" id="2030880"/>
    <lineage>
        <taxon>Bacteria</taxon>
        <taxon>Pseudomonadati</taxon>
        <taxon>Pseudomonadota</taxon>
        <taxon>Gammaproteobacteria</taxon>
        <taxon>SAR86 cluster</taxon>
    </lineage>
</organism>
<keyword evidence="1" id="KW-0732">Signal</keyword>
<proteinExistence type="predicted"/>
<evidence type="ECO:0000313" key="3">
    <source>
        <dbReference type="Proteomes" id="UP000252147"/>
    </source>
</evidence>
<gene>
    <name evidence="2" type="ORF">DBW97_03640</name>
</gene>
<name>A0A368BLF0_9GAMM</name>
<evidence type="ECO:0008006" key="4">
    <source>
        <dbReference type="Google" id="ProtNLM"/>
    </source>
</evidence>
<dbReference type="AlphaFoldDB" id="A0A368BLF0"/>
<protein>
    <recommendedName>
        <fullName evidence="4">Lipoprotein</fullName>
    </recommendedName>
</protein>
<feature type="signal peptide" evidence="1">
    <location>
        <begin position="1"/>
        <end position="20"/>
    </location>
</feature>
<reference evidence="2 3" key="1">
    <citation type="journal article" date="2018" name="Microbiome">
        <title>Fine metagenomic profile of the Mediterranean stratified and mixed water columns revealed by assembly and recruitment.</title>
        <authorList>
            <person name="Haro-Moreno J.M."/>
            <person name="Lopez-Perez M."/>
            <person name="De La Torre J.R."/>
            <person name="Picazo A."/>
            <person name="Camacho A."/>
            <person name="Rodriguez-Valera F."/>
        </authorList>
    </citation>
    <scope>NUCLEOTIDE SEQUENCE [LARGE SCALE GENOMIC DNA]</scope>
    <source>
        <strain evidence="2">MED-G83</strain>
    </source>
</reference>
<dbReference type="EMBL" id="QOPD01000005">
    <property type="protein sequence ID" value="RCL38133.1"/>
    <property type="molecule type" value="Genomic_DNA"/>
</dbReference>
<feature type="chain" id="PRO_5017009573" description="Lipoprotein" evidence="1">
    <location>
        <begin position="21"/>
        <end position="198"/>
    </location>
</feature>
<accession>A0A368BLF0</accession>
<evidence type="ECO:0000313" key="2">
    <source>
        <dbReference type="EMBL" id="RCL38133.1"/>
    </source>
</evidence>
<comment type="caution">
    <text evidence="2">The sequence shown here is derived from an EMBL/GenBank/DDBJ whole genome shotgun (WGS) entry which is preliminary data.</text>
</comment>
<evidence type="ECO:0000256" key="1">
    <source>
        <dbReference type="SAM" id="SignalP"/>
    </source>
</evidence>
<sequence>MLIPLLQSFLLILLISCSSEFDNTSNVVKIDDSYFFQKEKYNISFFSCDQPQNQLANIRSTTDYQHFIEISTIDSQELDIEGCTRDTFALNELTPKEGNPFANEFLIDISECKTNVDIFNINEVFAEFLNLTADLSTFVWHGVSDLDNDNFYWVNLFKNNEHRNEVLNAWTSDRNSGLIAKQLKSVGYCSIPKLYYFP</sequence>